<name>A0A564Y749_HYMDI</name>
<dbReference type="AlphaFoldDB" id="A0A564Y749"/>
<organism evidence="1 2">
    <name type="scientific">Hymenolepis diminuta</name>
    <name type="common">Rat tapeworm</name>
    <dbReference type="NCBI Taxonomy" id="6216"/>
    <lineage>
        <taxon>Eukaryota</taxon>
        <taxon>Metazoa</taxon>
        <taxon>Spiralia</taxon>
        <taxon>Lophotrochozoa</taxon>
        <taxon>Platyhelminthes</taxon>
        <taxon>Cestoda</taxon>
        <taxon>Eucestoda</taxon>
        <taxon>Cyclophyllidea</taxon>
        <taxon>Hymenolepididae</taxon>
        <taxon>Hymenolepis</taxon>
    </lineage>
</organism>
<sequence>LEIDLLVDEFNSDPEKHSNDCQIYYVRDDYAARKHNGFPIPRELAELEKDIDHYCAIELLSEMLGKRENWRSRLDINIGPVLHIVLSKMRNYTNNPPLQLYAVHDSSLLPILLVLDSWDGTWPPFAADITFELYLQTSGPSYEPSCPPAVIEGQPNSQFNWSSVPFKRLWVRVLYLGQPLPLASTWMKGDV</sequence>
<accession>A0A564Y749</accession>
<dbReference type="PANTHER" id="PTHR11567">
    <property type="entry name" value="ACID PHOSPHATASE-RELATED"/>
    <property type="match status" value="1"/>
</dbReference>
<dbReference type="InterPro" id="IPR029033">
    <property type="entry name" value="His_PPase_superfam"/>
</dbReference>
<evidence type="ECO:0000313" key="2">
    <source>
        <dbReference type="Proteomes" id="UP000321570"/>
    </source>
</evidence>
<dbReference type="EMBL" id="CABIJS010000088">
    <property type="protein sequence ID" value="VUZ42393.1"/>
    <property type="molecule type" value="Genomic_DNA"/>
</dbReference>
<keyword evidence="2" id="KW-1185">Reference proteome</keyword>
<feature type="non-terminal residue" evidence="1">
    <location>
        <position position="191"/>
    </location>
</feature>
<feature type="non-terminal residue" evidence="1">
    <location>
        <position position="1"/>
    </location>
</feature>
<dbReference type="GO" id="GO:0016791">
    <property type="term" value="F:phosphatase activity"/>
    <property type="evidence" value="ECO:0007669"/>
    <property type="project" value="TreeGrafter"/>
</dbReference>
<reference evidence="1 2" key="1">
    <citation type="submission" date="2019-07" db="EMBL/GenBank/DDBJ databases">
        <authorList>
            <person name="Jastrzebski P J."/>
            <person name="Paukszto L."/>
            <person name="Jastrzebski P J."/>
        </authorList>
    </citation>
    <scope>NUCLEOTIDE SEQUENCE [LARGE SCALE GENOMIC DNA]</scope>
    <source>
        <strain evidence="1 2">WMS-il1</strain>
    </source>
</reference>
<dbReference type="SUPFAM" id="SSF53254">
    <property type="entry name" value="Phosphoglycerate mutase-like"/>
    <property type="match status" value="1"/>
</dbReference>
<dbReference type="Proteomes" id="UP000321570">
    <property type="component" value="Unassembled WGS sequence"/>
</dbReference>
<protein>
    <submittedName>
        <fullName evidence="1">Uncharacterized protein</fullName>
    </submittedName>
</protein>
<proteinExistence type="predicted"/>
<gene>
    <name evidence="1" type="ORF">WMSIL1_LOCUS3028</name>
</gene>
<dbReference type="PANTHER" id="PTHR11567:SF202">
    <property type="entry name" value="LYSOPHOSPHATIDIC ACID PHOSPHATASE TYPE 6"/>
    <property type="match status" value="1"/>
</dbReference>
<dbReference type="InterPro" id="IPR050645">
    <property type="entry name" value="Histidine_acid_phosphatase"/>
</dbReference>
<evidence type="ECO:0000313" key="1">
    <source>
        <dbReference type="EMBL" id="VUZ42393.1"/>
    </source>
</evidence>
<dbReference type="Gene3D" id="3.40.50.1240">
    <property type="entry name" value="Phosphoglycerate mutase-like"/>
    <property type="match status" value="1"/>
</dbReference>